<dbReference type="EMBL" id="BMJB01000001">
    <property type="protein sequence ID" value="GGA70786.1"/>
    <property type="molecule type" value="Genomic_DNA"/>
</dbReference>
<comment type="caution">
    <text evidence="1">The sequence shown here is derived from an EMBL/GenBank/DDBJ whole genome shotgun (WGS) entry which is preliminary data.</text>
</comment>
<reference evidence="1" key="1">
    <citation type="journal article" date="2014" name="Int. J. Syst. Evol. Microbiol.">
        <title>Complete genome sequence of Corynebacterium casei LMG S-19264T (=DSM 44701T), isolated from a smear-ripened cheese.</title>
        <authorList>
            <consortium name="US DOE Joint Genome Institute (JGI-PGF)"/>
            <person name="Walter F."/>
            <person name="Albersmeier A."/>
            <person name="Kalinowski J."/>
            <person name="Ruckert C."/>
        </authorList>
    </citation>
    <scope>NUCLEOTIDE SEQUENCE</scope>
    <source>
        <strain evidence="1">CGMCC 1.15447</strain>
    </source>
</reference>
<dbReference type="AlphaFoldDB" id="A0A916RUA2"/>
<sequence>MANRGNVTGNRLLALLGGAVFVGMAGLGAAPVLLAASPVQVSPATMPRVGTVDERFQSYNIEMVEVTGGRFWAPYKSGGAAAPAEQPKPGAPVGMDPSMYRYRPPVDLSNARLRKLAAALGPAYVRVSGTWANSTYFDDTGGPAPKTPPEGFGDILTGQQWKGVVDFSKAVDAEIVTSFAISPGVRDASGVWTPVEAKKLVAATKADGGSIAAAEMFNEPNFASLGGAPKGYDAEAYGRDFKAFLAYVREAAPEMKVAGPSAVGDIGMMDHMPASMHGLHAEDLLRAEEPGLDVFSYHFYGGVSQRCAMMAGIPHSTPETALSSEWLSLTVRDEKYYVALRDKYAPGKPMWLTETGETACGGNPWASDFIDSFRYLNQMGVLAKRGVQVIMHNTLDASDYALIDETTLAPRPNYWAALLWRRTMGTTVLDAGDSGAENLHLYAQCLRNVPGGVALLAINADRTASATLDVPAKSERYTLSGELMSDKVSLNGKELNVTASGDLPEIRGKAQKAGRVELAPATITFLAIKGANNAACR</sequence>
<dbReference type="PANTHER" id="PTHR46145:SF4">
    <property type="entry name" value="HEPARANASE"/>
    <property type="match status" value="1"/>
</dbReference>
<proteinExistence type="predicted"/>
<dbReference type="Proteomes" id="UP000648801">
    <property type="component" value="Unassembled WGS sequence"/>
</dbReference>
<dbReference type="Gene3D" id="3.20.20.80">
    <property type="entry name" value="Glycosidases"/>
    <property type="match status" value="1"/>
</dbReference>
<keyword evidence="2" id="KW-1185">Reference proteome</keyword>
<protein>
    <submittedName>
        <fullName evidence="1">Uncharacterized protein</fullName>
    </submittedName>
</protein>
<evidence type="ECO:0000313" key="2">
    <source>
        <dbReference type="Proteomes" id="UP000648801"/>
    </source>
</evidence>
<accession>A0A916RUA2</accession>
<organism evidence="1 2">
    <name type="scientific">Edaphobacter acidisoli</name>
    <dbReference type="NCBI Taxonomy" id="2040573"/>
    <lineage>
        <taxon>Bacteria</taxon>
        <taxon>Pseudomonadati</taxon>
        <taxon>Acidobacteriota</taxon>
        <taxon>Terriglobia</taxon>
        <taxon>Terriglobales</taxon>
        <taxon>Acidobacteriaceae</taxon>
        <taxon>Edaphobacter</taxon>
    </lineage>
</organism>
<dbReference type="PANTHER" id="PTHR46145">
    <property type="entry name" value="HEPARANASE"/>
    <property type="match status" value="1"/>
</dbReference>
<dbReference type="InterPro" id="IPR017853">
    <property type="entry name" value="GH"/>
</dbReference>
<name>A0A916RUA2_9BACT</name>
<dbReference type="SUPFAM" id="SSF51445">
    <property type="entry name" value="(Trans)glycosidases"/>
    <property type="match status" value="1"/>
</dbReference>
<evidence type="ECO:0000313" key="1">
    <source>
        <dbReference type="EMBL" id="GGA70786.1"/>
    </source>
</evidence>
<gene>
    <name evidence="1" type="ORF">GCM10011507_22930</name>
</gene>
<dbReference type="RefSeq" id="WP_229668897.1">
    <property type="nucleotide sequence ID" value="NZ_BMJB01000001.1"/>
</dbReference>
<reference evidence="1" key="2">
    <citation type="submission" date="2020-09" db="EMBL/GenBank/DDBJ databases">
        <authorList>
            <person name="Sun Q."/>
            <person name="Zhou Y."/>
        </authorList>
    </citation>
    <scope>NUCLEOTIDE SEQUENCE</scope>
    <source>
        <strain evidence="1">CGMCC 1.15447</strain>
    </source>
</reference>